<keyword evidence="7" id="KW-1133">Transmembrane helix</keyword>
<dbReference type="InterPro" id="IPR017896">
    <property type="entry name" value="4Fe4S_Fe-S-bd"/>
</dbReference>
<evidence type="ECO:0000256" key="3">
    <source>
        <dbReference type="ARBA" id="ARBA00022723"/>
    </source>
</evidence>
<feature type="domain" description="4Fe-4S ferredoxin-type" evidence="8">
    <location>
        <begin position="22"/>
        <end position="52"/>
    </location>
</feature>
<dbReference type="EC" id="1.2.1.2" evidence="9"/>
<keyword evidence="5" id="KW-0408">Iron</keyword>
<reference evidence="9" key="1">
    <citation type="submission" date="2020-02" db="EMBL/GenBank/DDBJ databases">
        <authorList>
            <person name="Meier V. D."/>
        </authorList>
    </citation>
    <scope>NUCLEOTIDE SEQUENCE</scope>
    <source>
        <strain evidence="9">AVDCRST_MAG13</strain>
    </source>
</reference>
<dbReference type="Pfam" id="PF13247">
    <property type="entry name" value="Fer4_11"/>
    <property type="match status" value="1"/>
</dbReference>
<evidence type="ECO:0000256" key="2">
    <source>
        <dbReference type="ARBA" id="ARBA00022485"/>
    </source>
</evidence>
<keyword evidence="3" id="KW-0479">Metal-binding</keyword>
<feature type="domain" description="4Fe-4S ferredoxin-type" evidence="8">
    <location>
        <begin position="193"/>
        <end position="222"/>
    </location>
</feature>
<keyword evidence="9" id="KW-0560">Oxidoreductase</keyword>
<dbReference type="PROSITE" id="PS00198">
    <property type="entry name" value="4FE4S_FER_1"/>
    <property type="match status" value="1"/>
</dbReference>
<dbReference type="PANTHER" id="PTHR43545:SF4">
    <property type="entry name" value="IRON-SULFUR PROTEIN"/>
    <property type="match status" value="1"/>
</dbReference>
<evidence type="ECO:0000259" key="8">
    <source>
        <dbReference type="PROSITE" id="PS51379"/>
    </source>
</evidence>
<dbReference type="CDD" id="cd10560">
    <property type="entry name" value="FDH-O_like"/>
    <property type="match status" value="1"/>
</dbReference>
<dbReference type="GO" id="GO:0030313">
    <property type="term" value="C:cell envelope"/>
    <property type="evidence" value="ECO:0007669"/>
    <property type="project" value="UniProtKB-SubCell"/>
</dbReference>
<dbReference type="EMBL" id="CADCVO010000118">
    <property type="protein sequence ID" value="CAA9475709.1"/>
    <property type="molecule type" value="Genomic_DNA"/>
</dbReference>
<comment type="subcellular location">
    <subcellularLocation>
        <location evidence="1">Cell envelope</location>
    </subcellularLocation>
</comment>
<dbReference type="InterPro" id="IPR017900">
    <property type="entry name" value="4Fe4S_Fe_S_CS"/>
</dbReference>
<proteinExistence type="predicted"/>
<gene>
    <name evidence="9" type="ORF">AVDCRST_MAG13-801</name>
</gene>
<dbReference type="Gene3D" id="3.30.70.20">
    <property type="match status" value="2"/>
</dbReference>
<dbReference type="GO" id="GO:0051539">
    <property type="term" value="F:4 iron, 4 sulfur cluster binding"/>
    <property type="evidence" value="ECO:0007669"/>
    <property type="project" value="UniProtKB-KW"/>
</dbReference>
<keyword evidence="6" id="KW-0411">Iron-sulfur</keyword>
<dbReference type="GO" id="GO:0046872">
    <property type="term" value="F:metal ion binding"/>
    <property type="evidence" value="ECO:0007669"/>
    <property type="project" value="UniProtKB-KW"/>
</dbReference>
<organism evidence="9">
    <name type="scientific">uncultured Solirubrobacteraceae bacterium</name>
    <dbReference type="NCBI Taxonomy" id="1162706"/>
    <lineage>
        <taxon>Bacteria</taxon>
        <taxon>Bacillati</taxon>
        <taxon>Actinomycetota</taxon>
        <taxon>Thermoleophilia</taxon>
        <taxon>Solirubrobacterales</taxon>
        <taxon>Solirubrobacteraceae</taxon>
        <taxon>environmental samples</taxon>
    </lineage>
</organism>
<evidence type="ECO:0000256" key="7">
    <source>
        <dbReference type="SAM" id="Phobius"/>
    </source>
</evidence>
<evidence type="ECO:0000313" key="9">
    <source>
        <dbReference type="EMBL" id="CAA9475709.1"/>
    </source>
</evidence>
<feature type="transmembrane region" description="Helical" evidence="7">
    <location>
        <begin position="324"/>
        <end position="347"/>
    </location>
</feature>
<sequence length="381" mass="39880">MTTVTHAAPTEISVRAPGASRMGFFTDTTVCIGCKSCEVACKQWNDLPADGSSFRRSGSYDHTAELKATTWRHVRFVEMLAPSDLQRQEATDALARGKGGQIPRIPATALADAGGGVAQEEIPDLVALAENGAKRDGAPRGQGGGAHPGEVDVAAAVADMDRWIFMSDVCKHCTNAGCMDACPTGALVRTEFETVILQSDVCNGCGYCVPSCPFGVVDRDHDDGRASKCTLCYDRLEDGLEPACAKACPTDSIQFGPYDELVAVASRRVARLHEKGMDGAYLYGAGDAEGEQIAGGLGAFFLFTEPPERYGLPAHADSPIQQNVVPATLAAFGAGLAAAAGVAAAFLSPTHGRDRGLLLAAVAGLSTVPDAVRILRHRRAS</sequence>
<name>A0A6J4RTP7_9ACTN</name>
<dbReference type="PANTHER" id="PTHR43545">
    <property type="entry name" value="FORMATE DEHYDROGENASE, NITRATE-INDUCIBLE, IRON-SULFUR SUBUNIT"/>
    <property type="match status" value="1"/>
</dbReference>
<dbReference type="AlphaFoldDB" id="A0A6J4RTP7"/>
<keyword evidence="7" id="KW-0812">Transmembrane</keyword>
<feature type="domain" description="4Fe-4S ferredoxin-type" evidence="8">
    <location>
        <begin position="161"/>
        <end position="192"/>
    </location>
</feature>
<evidence type="ECO:0000256" key="5">
    <source>
        <dbReference type="ARBA" id="ARBA00023004"/>
    </source>
</evidence>
<dbReference type="Pfam" id="PF12800">
    <property type="entry name" value="Fer4_4"/>
    <property type="match status" value="1"/>
</dbReference>
<dbReference type="InterPro" id="IPR051555">
    <property type="entry name" value="FDH_Electron_Transfer_Unit"/>
</dbReference>
<dbReference type="PROSITE" id="PS51379">
    <property type="entry name" value="4FE4S_FER_2"/>
    <property type="match status" value="3"/>
</dbReference>
<evidence type="ECO:0000256" key="4">
    <source>
        <dbReference type="ARBA" id="ARBA00022737"/>
    </source>
</evidence>
<dbReference type="GO" id="GO:0016491">
    <property type="term" value="F:oxidoreductase activity"/>
    <property type="evidence" value="ECO:0007669"/>
    <property type="project" value="UniProtKB-KW"/>
</dbReference>
<keyword evidence="7" id="KW-0472">Membrane</keyword>
<protein>
    <submittedName>
        <fullName evidence="9">Formate dehydrogenase O beta subunit</fullName>
        <ecNumber evidence="9">1.2.1.2</ecNumber>
    </submittedName>
</protein>
<keyword evidence="2" id="KW-0004">4Fe-4S</keyword>
<evidence type="ECO:0000256" key="1">
    <source>
        <dbReference type="ARBA" id="ARBA00004196"/>
    </source>
</evidence>
<dbReference type="SUPFAM" id="SSF54862">
    <property type="entry name" value="4Fe-4S ferredoxins"/>
    <property type="match status" value="1"/>
</dbReference>
<evidence type="ECO:0000256" key="6">
    <source>
        <dbReference type="ARBA" id="ARBA00023014"/>
    </source>
</evidence>
<keyword evidence="4" id="KW-0677">Repeat</keyword>
<accession>A0A6J4RTP7</accession>